<name>A0ABW7Y274_STRCE</name>
<feature type="domain" description="RNA polymerase sigma factor 70 region 4 type 2" evidence="6">
    <location>
        <begin position="108"/>
        <end position="158"/>
    </location>
</feature>
<dbReference type="SUPFAM" id="SSF88946">
    <property type="entry name" value="Sigma2 domain of RNA polymerase sigma factors"/>
    <property type="match status" value="1"/>
</dbReference>
<dbReference type="InterPro" id="IPR036388">
    <property type="entry name" value="WH-like_DNA-bd_sf"/>
</dbReference>
<dbReference type="SUPFAM" id="SSF88659">
    <property type="entry name" value="Sigma3 and sigma4 domains of RNA polymerase sigma factors"/>
    <property type="match status" value="1"/>
</dbReference>
<dbReference type="InterPro" id="IPR039425">
    <property type="entry name" value="RNA_pol_sigma-70-like"/>
</dbReference>
<sequence>MQVVQAGGTDGVVNEFEAFFSKHYPRVRSMLEVYSGFSADIAEDATAEAMTVLLLRWESVKLPQAYVRAVALRVAFRMVKGQSAFLPERELAHASAADHLGKVETDLILGKAIESLPPKQREVATLALVDLTPMEMAEVLGCTPDQARANLAHARRTLKAAMGKGD</sequence>
<evidence type="ECO:0000313" key="7">
    <source>
        <dbReference type="EMBL" id="MFI5676467.1"/>
    </source>
</evidence>
<evidence type="ECO:0000256" key="3">
    <source>
        <dbReference type="ARBA" id="ARBA00023082"/>
    </source>
</evidence>
<dbReference type="RefSeq" id="WP_398657214.1">
    <property type="nucleotide sequence ID" value="NZ_JBITDC010000006.1"/>
</dbReference>
<comment type="similarity">
    <text evidence="1">Belongs to the sigma-70 factor family. ECF subfamily.</text>
</comment>
<dbReference type="Proteomes" id="UP001612415">
    <property type="component" value="Unassembled WGS sequence"/>
</dbReference>
<evidence type="ECO:0000313" key="8">
    <source>
        <dbReference type="Proteomes" id="UP001612415"/>
    </source>
</evidence>
<evidence type="ECO:0000256" key="2">
    <source>
        <dbReference type="ARBA" id="ARBA00023015"/>
    </source>
</evidence>
<evidence type="ECO:0000259" key="6">
    <source>
        <dbReference type="Pfam" id="PF08281"/>
    </source>
</evidence>
<organism evidence="7 8">
    <name type="scientific">Streptomyces cellulosae</name>
    <dbReference type="NCBI Taxonomy" id="1968"/>
    <lineage>
        <taxon>Bacteria</taxon>
        <taxon>Bacillati</taxon>
        <taxon>Actinomycetota</taxon>
        <taxon>Actinomycetes</taxon>
        <taxon>Kitasatosporales</taxon>
        <taxon>Streptomycetaceae</taxon>
        <taxon>Streptomyces</taxon>
    </lineage>
</organism>
<keyword evidence="8" id="KW-1185">Reference proteome</keyword>
<keyword evidence="3" id="KW-0731">Sigma factor</keyword>
<dbReference type="Pfam" id="PF08281">
    <property type="entry name" value="Sigma70_r4_2"/>
    <property type="match status" value="1"/>
</dbReference>
<evidence type="ECO:0000256" key="4">
    <source>
        <dbReference type="ARBA" id="ARBA00023125"/>
    </source>
</evidence>
<keyword evidence="5" id="KW-0804">Transcription</keyword>
<evidence type="ECO:0000256" key="5">
    <source>
        <dbReference type="ARBA" id="ARBA00023163"/>
    </source>
</evidence>
<proteinExistence type="inferred from homology"/>
<dbReference type="PANTHER" id="PTHR43133">
    <property type="entry name" value="RNA POLYMERASE ECF-TYPE SIGMA FACTO"/>
    <property type="match status" value="1"/>
</dbReference>
<dbReference type="PANTHER" id="PTHR43133:SF8">
    <property type="entry name" value="RNA POLYMERASE SIGMA FACTOR HI_1459-RELATED"/>
    <property type="match status" value="1"/>
</dbReference>
<dbReference type="InterPro" id="IPR014284">
    <property type="entry name" value="RNA_pol_sigma-70_dom"/>
</dbReference>
<reference evidence="7 8" key="1">
    <citation type="submission" date="2024-10" db="EMBL/GenBank/DDBJ databases">
        <title>The Natural Products Discovery Center: Release of the First 8490 Sequenced Strains for Exploring Actinobacteria Biosynthetic Diversity.</title>
        <authorList>
            <person name="Kalkreuter E."/>
            <person name="Kautsar S.A."/>
            <person name="Yang D."/>
            <person name="Bader C.D."/>
            <person name="Teijaro C.N."/>
            <person name="Fluegel L."/>
            <person name="Davis C.M."/>
            <person name="Simpson J.R."/>
            <person name="Lauterbach L."/>
            <person name="Steele A.D."/>
            <person name="Gui C."/>
            <person name="Meng S."/>
            <person name="Li G."/>
            <person name="Viehrig K."/>
            <person name="Ye F."/>
            <person name="Su P."/>
            <person name="Kiefer A.F."/>
            <person name="Nichols A."/>
            <person name="Cepeda A.J."/>
            <person name="Yan W."/>
            <person name="Fan B."/>
            <person name="Jiang Y."/>
            <person name="Adhikari A."/>
            <person name="Zheng C.-J."/>
            <person name="Schuster L."/>
            <person name="Cowan T.M."/>
            <person name="Smanski M.J."/>
            <person name="Chevrette M.G."/>
            <person name="De Carvalho L.P.S."/>
            <person name="Shen B."/>
        </authorList>
    </citation>
    <scope>NUCLEOTIDE SEQUENCE [LARGE SCALE GENOMIC DNA]</scope>
    <source>
        <strain evidence="7 8">NPDC051599</strain>
    </source>
</reference>
<dbReference type="Gene3D" id="1.10.1740.10">
    <property type="match status" value="1"/>
</dbReference>
<dbReference type="Gene3D" id="1.10.10.10">
    <property type="entry name" value="Winged helix-like DNA-binding domain superfamily/Winged helix DNA-binding domain"/>
    <property type="match status" value="1"/>
</dbReference>
<evidence type="ECO:0000256" key="1">
    <source>
        <dbReference type="ARBA" id="ARBA00010641"/>
    </source>
</evidence>
<dbReference type="EMBL" id="JBITDC010000006">
    <property type="protein sequence ID" value="MFI5676467.1"/>
    <property type="molecule type" value="Genomic_DNA"/>
</dbReference>
<keyword evidence="2" id="KW-0805">Transcription regulation</keyword>
<gene>
    <name evidence="7" type="ORF">ACIA8P_17585</name>
</gene>
<comment type="caution">
    <text evidence="7">The sequence shown here is derived from an EMBL/GenBank/DDBJ whole genome shotgun (WGS) entry which is preliminary data.</text>
</comment>
<protein>
    <submittedName>
        <fullName evidence="7">RNA polymerase sigma factor</fullName>
    </submittedName>
</protein>
<dbReference type="NCBIfam" id="TIGR02937">
    <property type="entry name" value="sigma70-ECF"/>
    <property type="match status" value="1"/>
</dbReference>
<dbReference type="InterPro" id="IPR013249">
    <property type="entry name" value="RNA_pol_sigma70_r4_t2"/>
</dbReference>
<keyword evidence="4" id="KW-0238">DNA-binding</keyword>
<dbReference type="InterPro" id="IPR013325">
    <property type="entry name" value="RNA_pol_sigma_r2"/>
</dbReference>
<accession>A0ABW7Y274</accession>
<dbReference type="InterPro" id="IPR013324">
    <property type="entry name" value="RNA_pol_sigma_r3/r4-like"/>
</dbReference>